<dbReference type="EMBL" id="CAMAPE010000060">
    <property type="protein sequence ID" value="CAH9112828.1"/>
    <property type="molecule type" value="Genomic_DNA"/>
</dbReference>
<dbReference type="AlphaFoldDB" id="A0A9P0ZSM5"/>
<evidence type="ECO:0000256" key="1">
    <source>
        <dbReference type="SAM" id="Coils"/>
    </source>
</evidence>
<proteinExistence type="predicted"/>
<gene>
    <name evidence="2" type="ORF">CEURO_LOCUS19765</name>
</gene>
<reference evidence="2" key="1">
    <citation type="submission" date="2022-07" db="EMBL/GenBank/DDBJ databases">
        <authorList>
            <person name="Macas J."/>
            <person name="Novak P."/>
            <person name="Neumann P."/>
        </authorList>
    </citation>
    <scope>NUCLEOTIDE SEQUENCE</scope>
</reference>
<accession>A0A9P0ZSM5</accession>
<sequence>MSQMLPSANRLALARMDEGSLEAKILLSSASTFMGLCEHLRRVEHMKEAKGVAEGEAASLRKRLAEAEDSLRLATDSLEQRVQTTRAKGKNEGLAEAGEAAAEAARVAAEEARVAKEEAISIAREDVVAGFLAEGWKAEEEKEWLSSVVEASVDAWVRGPGKMWLAEKGDSYYQGGEFFTQRLIY</sequence>
<name>A0A9P0ZSM5_CUSEU</name>
<keyword evidence="1" id="KW-0175">Coiled coil</keyword>
<feature type="coiled-coil region" evidence="1">
    <location>
        <begin position="50"/>
        <end position="77"/>
    </location>
</feature>
<dbReference type="Proteomes" id="UP001152484">
    <property type="component" value="Unassembled WGS sequence"/>
</dbReference>
<comment type="caution">
    <text evidence="2">The sequence shown here is derived from an EMBL/GenBank/DDBJ whole genome shotgun (WGS) entry which is preliminary data.</text>
</comment>
<protein>
    <submittedName>
        <fullName evidence="2">Uncharacterized protein</fullName>
    </submittedName>
</protein>
<keyword evidence="3" id="KW-1185">Reference proteome</keyword>
<evidence type="ECO:0000313" key="2">
    <source>
        <dbReference type="EMBL" id="CAH9112828.1"/>
    </source>
</evidence>
<organism evidence="2 3">
    <name type="scientific">Cuscuta europaea</name>
    <name type="common">European dodder</name>
    <dbReference type="NCBI Taxonomy" id="41803"/>
    <lineage>
        <taxon>Eukaryota</taxon>
        <taxon>Viridiplantae</taxon>
        <taxon>Streptophyta</taxon>
        <taxon>Embryophyta</taxon>
        <taxon>Tracheophyta</taxon>
        <taxon>Spermatophyta</taxon>
        <taxon>Magnoliopsida</taxon>
        <taxon>eudicotyledons</taxon>
        <taxon>Gunneridae</taxon>
        <taxon>Pentapetalae</taxon>
        <taxon>asterids</taxon>
        <taxon>lamiids</taxon>
        <taxon>Solanales</taxon>
        <taxon>Convolvulaceae</taxon>
        <taxon>Cuscuteae</taxon>
        <taxon>Cuscuta</taxon>
        <taxon>Cuscuta subgen. Cuscuta</taxon>
    </lineage>
</organism>
<evidence type="ECO:0000313" key="3">
    <source>
        <dbReference type="Proteomes" id="UP001152484"/>
    </source>
</evidence>